<dbReference type="InterPro" id="IPR004528">
    <property type="entry name" value="KdsB"/>
</dbReference>
<evidence type="ECO:0000256" key="4">
    <source>
        <dbReference type="ARBA" id="ARBA00022985"/>
    </source>
</evidence>
<evidence type="ECO:0000256" key="1">
    <source>
        <dbReference type="ARBA" id="ARBA00004370"/>
    </source>
</evidence>
<gene>
    <name evidence="5" type="primary">kdsB</name>
    <name evidence="6" type="ORF">KF707C_34140</name>
</gene>
<comment type="pathway">
    <text evidence="5">Nucleotide-sugar biosynthesis; CMP-3-deoxy-D-manno-octulosonate biosynthesis; CMP-3-deoxy-D-manno-octulosonate from 3-deoxy-D-manno-octulosonate and CTP: step 1/1.</text>
</comment>
<organism evidence="6 7">
    <name type="scientific">Metapseudomonas furukawaii</name>
    <name type="common">Pseudomonas furukawaii</name>
    <dbReference type="NCBI Taxonomy" id="1149133"/>
    <lineage>
        <taxon>Bacteria</taxon>
        <taxon>Pseudomonadati</taxon>
        <taxon>Pseudomonadota</taxon>
        <taxon>Gammaproteobacteria</taxon>
        <taxon>Pseudomonadales</taxon>
        <taxon>Pseudomonadaceae</taxon>
        <taxon>Metapseudomonas</taxon>
    </lineage>
</organism>
<dbReference type="PANTHER" id="PTHR42866:SF2">
    <property type="entry name" value="3-DEOXY-MANNO-OCTULOSONATE CYTIDYLYLTRANSFERASE, MITOCHONDRIAL"/>
    <property type="match status" value="1"/>
</dbReference>
<comment type="similarity">
    <text evidence="5">Belongs to the KdsB family.</text>
</comment>
<evidence type="ECO:0000256" key="3">
    <source>
        <dbReference type="ARBA" id="ARBA00022695"/>
    </source>
</evidence>
<dbReference type="NCBIfam" id="TIGR00466">
    <property type="entry name" value="kdsB"/>
    <property type="match status" value="1"/>
</dbReference>
<proteinExistence type="inferred from homology"/>
<accession>A0AAD1FGF1</accession>
<dbReference type="SUPFAM" id="SSF53448">
    <property type="entry name" value="Nucleotide-diphospho-sugar transferases"/>
    <property type="match status" value="1"/>
</dbReference>
<evidence type="ECO:0000313" key="6">
    <source>
        <dbReference type="EMBL" id="BAU75102.1"/>
    </source>
</evidence>
<dbReference type="CDD" id="cd02517">
    <property type="entry name" value="CMP-KDO-Synthetase"/>
    <property type="match status" value="1"/>
</dbReference>
<comment type="catalytic activity">
    <reaction evidence="5">
        <text>3-deoxy-alpha-D-manno-oct-2-ulosonate + CTP = CMP-3-deoxy-beta-D-manno-octulosonate + diphosphate</text>
        <dbReference type="Rhea" id="RHEA:23448"/>
        <dbReference type="ChEBI" id="CHEBI:33019"/>
        <dbReference type="ChEBI" id="CHEBI:37563"/>
        <dbReference type="ChEBI" id="CHEBI:85986"/>
        <dbReference type="ChEBI" id="CHEBI:85987"/>
        <dbReference type="EC" id="2.7.7.38"/>
    </reaction>
</comment>
<comment type="subcellular location">
    <subcellularLocation>
        <location evidence="5">Cytoplasm</location>
    </subcellularLocation>
    <subcellularLocation>
        <location evidence="1">Membrane</location>
    </subcellularLocation>
</comment>
<dbReference type="EC" id="2.7.7.38" evidence="5"/>
<dbReference type="Pfam" id="PF02348">
    <property type="entry name" value="CTP_transf_3"/>
    <property type="match status" value="1"/>
</dbReference>
<dbReference type="PANTHER" id="PTHR42866">
    <property type="entry name" value="3-DEOXY-MANNO-OCTULOSONATE CYTIDYLYLTRANSFERASE"/>
    <property type="match status" value="1"/>
</dbReference>
<name>A0AAD1FGF1_METFU</name>
<reference evidence="6 7" key="2">
    <citation type="journal article" date="2017" name="Int. J. Syst. Evol. Microbiol.">
        <title>Pseudomonas furukawaii sp. nov., a polychlorinated biphenyl-degrading bacterium isolated from biphenyl-contaminated soil in Japan.</title>
        <authorList>
            <person name="Kimura N."/>
            <person name="Watanabe T."/>
            <person name="Suenaga H."/>
            <person name="Fujihara H."/>
            <person name="Futagami T."/>
            <person name="Goto M."/>
            <person name="Hanada S."/>
            <person name="Hirose J."/>
        </authorList>
    </citation>
    <scope>NUCLEOTIDE SEQUENCE [LARGE SCALE GENOMIC DNA]</scope>
    <source>
        <strain evidence="7">DSM 10086 / NBRC 110670 / KF707</strain>
    </source>
</reference>
<dbReference type="AlphaFoldDB" id="A0AAD1FGF1"/>
<dbReference type="GO" id="GO:0008690">
    <property type="term" value="F:3-deoxy-manno-octulosonate cytidylyltransferase activity"/>
    <property type="evidence" value="ECO:0007669"/>
    <property type="project" value="UniProtKB-UniRule"/>
</dbReference>
<dbReference type="HAMAP" id="MF_00057">
    <property type="entry name" value="KdsB"/>
    <property type="match status" value="1"/>
</dbReference>
<protein>
    <recommendedName>
        <fullName evidence="5">3-deoxy-manno-octulosonate cytidylyltransferase</fullName>
        <ecNumber evidence="5">2.7.7.38</ecNumber>
    </recommendedName>
    <alternativeName>
        <fullName evidence="5">CMP-2-keto-3-deoxyoctulosonic acid synthase</fullName>
        <shortName evidence="5">CKS</shortName>
        <shortName evidence="5">CMP-KDO synthase</shortName>
    </alternativeName>
</protein>
<dbReference type="KEGG" id="pfuw:KF707C_34140"/>
<dbReference type="InterPro" id="IPR003329">
    <property type="entry name" value="Cytidylyl_trans"/>
</dbReference>
<keyword evidence="5" id="KW-0963">Cytoplasm</keyword>
<dbReference type="NCBIfam" id="NF009905">
    <property type="entry name" value="PRK13368.1"/>
    <property type="match status" value="1"/>
</dbReference>
<dbReference type="NCBIfam" id="NF003952">
    <property type="entry name" value="PRK05450.1-5"/>
    <property type="match status" value="1"/>
</dbReference>
<dbReference type="NCBIfam" id="NF003950">
    <property type="entry name" value="PRK05450.1-3"/>
    <property type="match status" value="1"/>
</dbReference>
<evidence type="ECO:0000256" key="5">
    <source>
        <dbReference type="HAMAP-Rule" id="MF_00057"/>
    </source>
</evidence>
<evidence type="ECO:0000313" key="7">
    <source>
        <dbReference type="Proteomes" id="UP000218554"/>
    </source>
</evidence>
<sequence>MSQAFTVVIPARYASTRLPGKPLQDIAGKPMVQRVWEQARRSAAQRVVVATDDPRIVEACQGFGAEVLLTRADHNSGTDRLAEVASQLGLASDAIVVNVQGDEPLVPPSIIDQVAANLAAHPEAGIATLSEPIEDVQALFNPNVVKVVADLNGLALTFSRATLPWARDAFAASPDRLPEGVPYRRHIGIYAYRAGFLHDFVAWGPCWLENTESLEQLRALWHGVRIHVADAVEAPPAGVDTPEDLERVRRLLGA</sequence>
<comment type="function">
    <text evidence="5">Activates KDO (a required 8-carbon sugar) for incorporation into bacterial lipopolysaccharide in Gram-negative bacteria.</text>
</comment>
<dbReference type="Proteomes" id="UP000218554">
    <property type="component" value="Chromosome"/>
</dbReference>
<dbReference type="GO" id="GO:0033468">
    <property type="term" value="P:CMP-keto-3-deoxy-D-manno-octulosonic acid biosynthetic process"/>
    <property type="evidence" value="ECO:0007669"/>
    <property type="project" value="UniProtKB-UniRule"/>
</dbReference>
<dbReference type="RefSeq" id="WP_003456201.1">
    <property type="nucleotide sequence ID" value="NZ_AJMR01000227.1"/>
</dbReference>
<evidence type="ECO:0000256" key="2">
    <source>
        <dbReference type="ARBA" id="ARBA00022679"/>
    </source>
</evidence>
<dbReference type="GO" id="GO:0009103">
    <property type="term" value="P:lipopolysaccharide biosynthetic process"/>
    <property type="evidence" value="ECO:0007669"/>
    <property type="project" value="UniProtKB-UniRule"/>
</dbReference>
<dbReference type="FunFam" id="3.90.550.10:FF:000011">
    <property type="entry name" value="3-deoxy-manno-octulosonate cytidylyltransferase"/>
    <property type="match status" value="1"/>
</dbReference>
<keyword evidence="7" id="KW-1185">Reference proteome</keyword>
<dbReference type="InterPro" id="IPR029044">
    <property type="entry name" value="Nucleotide-diphossugar_trans"/>
</dbReference>
<keyword evidence="2 5" id="KW-0808">Transferase</keyword>
<dbReference type="GO" id="GO:0016020">
    <property type="term" value="C:membrane"/>
    <property type="evidence" value="ECO:0007669"/>
    <property type="project" value="UniProtKB-SubCell"/>
</dbReference>
<dbReference type="EMBL" id="AP014862">
    <property type="protein sequence ID" value="BAU75102.1"/>
    <property type="molecule type" value="Genomic_DNA"/>
</dbReference>
<keyword evidence="4 5" id="KW-0448">Lipopolysaccharide biosynthesis</keyword>
<keyword evidence="3 5" id="KW-0548">Nucleotidyltransferase</keyword>
<dbReference type="Gene3D" id="3.90.550.10">
    <property type="entry name" value="Spore Coat Polysaccharide Biosynthesis Protein SpsA, Chain A"/>
    <property type="match status" value="1"/>
</dbReference>
<dbReference type="GO" id="GO:0005829">
    <property type="term" value="C:cytosol"/>
    <property type="evidence" value="ECO:0007669"/>
    <property type="project" value="TreeGrafter"/>
</dbReference>
<reference evidence="7" key="1">
    <citation type="submission" date="2015-05" db="EMBL/GenBank/DDBJ databases">
        <title>Draft genome sequencing of a biphenyl-degrading bacterium, Pseudomonas balearica KF707 (=NBRC110670).</title>
        <authorList>
            <person name="Kimura N."/>
            <person name="Hirose J."/>
            <person name="Watanabe T."/>
            <person name="Suenaga H."/>
            <person name="Fujihara H."/>
            <person name="Noguchi M."/>
            <person name="Hashimoto M."/>
            <person name="Shimodaira J."/>
            <person name="Tsuchikane K."/>
            <person name="Hosoyama A."/>
            <person name="Yamazoe A."/>
            <person name="Fujita N."/>
            <person name="Furukawa K."/>
        </authorList>
    </citation>
    <scope>NUCLEOTIDE SEQUENCE [LARGE SCALE GENOMIC DNA]</scope>
    <source>
        <strain evidence="7">DSM 10086 / NBRC 110670 / KF707</strain>
    </source>
</reference>